<protein>
    <submittedName>
        <fullName evidence="1">Class I SAM-dependent methyltransferase</fullName>
        <ecNumber evidence="1">2.1.1.-</ecNumber>
    </submittedName>
</protein>
<comment type="caution">
    <text evidence="1">The sequence shown here is derived from an EMBL/GenBank/DDBJ whole genome shotgun (WGS) entry which is preliminary data.</text>
</comment>
<evidence type="ECO:0000313" key="2">
    <source>
        <dbReference type="Proteomes" id="UP001449225"/>
    </source>
</evidence>
<organism evidence="1 2">
    <name type="scientific">Neptuniibacter pectenicola</name>
    <dbReference type="NCBI Taxonomy" id="1806669"/>
    <lineage>
        <taxon>Bacteria</taxon>
        <taxon>Pseudomonadati</taxon>
        <taxon>Pseudomonadota</taxon>
        <taxon>Gammaproteobacteria</taxon>
        <taxon>Oceanospirillales</taxon>
        <taxon>Oceanospirillaceae</taxon>
        <taxon>Neptuniibacter</taxon>
    </lineage>
</organism>
<dbReference type="InterPro" id="IPR029063">
    <property type="entry name" value="SAM-dependent_MTases_sf"/>
</dbReference>
<evidence type="ECO:0000313" key="1">
    <source>
        <dbReference type="EMBL" id="MEM5536617.1"/>
    </source>
</evidence>
<keyword evidence="1" id="KW-0808">Transferase</keyword>
<dbReference type="Pfam" id="PF13578">
    <property type="entry name" value="Methyltransf_24"/>
    <property type="match status" value="1"/>
</dbReference>
<sequence length="349" mass="39370">MKLLVFPTDCEANTELYVLLERLGIPVVGASSTKGQNFLGKHTFPLPYITDDGFLEKIKLLVCEHEITHFHTSHAGVWGMLKGLVESNELSQEVTLCSEFPFDAEWLRFEKYAFWAKAFLRHQHLSGSHCTLREDELAALCKQYNEIPGQCDNHKLESLISIAPKVPVGDWVEIGSLYGRSSFALGFLAQHFCQASLICVDPWDSVEVLGQKGKAEILDKQGAQIDYSKIFKIFQSSIGLLRNVSYIKALSKDGIKRYLKSDLDGSPVNIDKEIAFLHIDGNHHFDEVSKDIALWEPHVCVEGWVAIDDYLWAFGDGPKRAGDLLLASKRFDLAFVMGDTLYMRKLQKE</sequence>
<reference evidence="1 2" key="1">
    <citation type="submission" date="2024-03" db="EMBL/GenBank/DDBJ databases">
        <title>Community enrichment and isolation of bacterial strains for fucoidan degradation.</title>
        <authorList>
            <person name="Sichert A."/>
        </authorList>
    </citation>
    <scope>NUCLEOTIDE SEQUENCE [LARGE SCALE GENOMIC DNA]</scope>
    <source>
        <strain evidence="1 2">AS76</strain>
    </source>
</reference>
<dbReference type="RefSeq" id="WP_342854401.1">
    <property type="nucleotide sequence ID" value="NZ_JBBMRA010000007.1"/>
</dbReference>
<keyword evidence="1" id="KW-0489">Methyltransferase</keyword>
<gene>
    <name evidence="1" type="ORF">WNY58_09480</name>
</gene>
<accession>A0ABU9TSI1</accession>
<dbReference type="EMBL" id="JBBMRA010000007">
    <property type="protein sequence ID" value="MEM5536617.1"/>
    <property type="molecule type" value="Genomic_DNA"/>
</dbReference>
<keyword evidence="2" id="KW-1185">Reference proteome</keyword>
<dbReference type="GO" id="GO:0032259">
    <property type="term" value="P:methylation"/>
    <property type="evidence" value="ECO:0007669"/>
    <property type="project" value="UniProtKB-KW"/>
</dbReference>
<dbReference type="Proteomes" id="UP001449225">
    <property type="component" value="Unassembled WGS sequence"/>
</dbReference>
<proteinExistence type="predicted"/>
<name>A0ABU9TSI1_9GAMM</name>
<dbReference type="GO" id="GO:0008168">
    <property type="term" value="F:methyltransferase activity"/>
    <property type="evidence" value="ECO:0007669"/>
    <property type="project" value="UniProtKB-KW"/>
</dbReference>
<dbReference type="Gene3D" id="3.40.50.150">
    <property type="entry name" value="Vaccinia Virus protein VP39"/>
    <property type="match status" value="1"/>
</dbReference>
<dbReference type="EC" id="2.1.1.-" evidence="1"/>